<keyword evidence="7" id="KW-0915">Sodium</keyword>
<feature type="compositionally biased region" description="Polar residues" evidence="12">
    <location>
        <begin position="503"/>
        <end position="512"/>
    </location>
</feature>
<evidence type="ECO:0000259" key="14">
    <source>
        <dbReference type="PROSITE" id="PS50850"/>
    </source>
</evidence>
<feature type="compositionally biased region" description="Low complexity" evidence="12">
    <location>
        <begin position="472"/>
        <end position="484"/>
    </location>
</feature>
<comment type="subcellular location">
    <subcellularLocation>
        <location evidence="1">Membrane</location>
        <topology evidence="1">Multi-pass membrane protein</topology>
    </subcellularLocation>
</comment>
<keyword evidence="16" id="KW-1185">Reference proteome</keyword>
<dbReference type="InterPro" id="IPR020846">
    <property type="entry name" value="MFS_dom"/>
</dbReference>
<evidence type="ECO:0000256" key="4">
    <source>
        <dbReference type="ARBA" id="ARBA00022692"/>
    </source>
</evidence>
<evidence type="ECO:0000256" key="10">
    <source>
        <dbReference type="ARBA" id="ARBA00054632"/>
    </source>
</evidence>
<dbReference type="OrthoDB" id="2985014at2759"/>
<keyword evidence="9" id="KW-0739">Sodium transport</keyword>
<keyword evidence="6 13" id="KW-1133">Transmembrane helix</keyword>
<dbReference type="EMBL" id="CAACVG010001490">
    <property type="protein sequence ID" value="VEN35353.1"/>
    <property type="molecule type" value="Genomic_DNA"/>
</dbReference>
<proteinExistence type="inferred from homology"/>
<keyword evidence="8 13" id="KW-0472">Membrane</keyword>
<evidence type="ECO:0000256" key="1">
    <source>
        <dbReference type="ARBA" id="ARBA00004141"/>
    </source>
</evidence>
<dbReference type="InterPro" id="IPR036259">
    <property type="entry name" value="MFS_trans_sf"/>
</dbReference>
<evidence type="ECO:0000256" key="6">
    <source>
        <dbReference type="ARBA" id="ARBA00022989"/>
    </source>
</evidence>
<reference evidence="15 16" key="1">
    <citation type="submission" date="2019-01" db="EMBL/GenBank/DDBJ databases">
        <authorList>
            <person name="Sayadi A."/>
        </authorList>
    </citation>
    <scope>NUCLEOTIDE SEQUENCE [LARGE SCALE GENOMIC DNA]</scope>
</reference>
<dbReference type="Pfam" id="PF07690">
    <property type="entry name" value="MFS_1"/>
    <property type="match status" value="1"/>
</dbReference>
<accession>A0A653BIN5</accession>
<feature type="transmembrane region" description="Helical" evidence="13">
    <location>
        <begin position="39"/>
        <end position="64"/>
    </location>
</feature>
<keyword evidence="9" id="KW-0406">Ion transport</keyword>
<dbReference type="GO" id="GO:0006820">
    <property type="term" value="P:monoatomic anion transport"/>
    <property type="evidence" value="ECO:0007669"/>
    <property type="project" value="TreeGrafter"/>
</dbReference>
<dbReference type="FunFam" id="1.20.1250.20:FF:000144">
    <property type="entry name" value="Picot, isoform B"/>
    <property type="match status" value="1"/>
</dbReference>
<dbReference type="InterPro" id="IPR050382">
    <property type="entry name" value="MFS_Na/Anion_cotransporter"/>
</dbReference>
<feature type="transmembrane region" description="Helical" evidence="13">
    <location>
        <begin position="367"/>
        <end position="387"/>
    </location>
</feature>
<dbReference type="PANTHER" id="PTHR11662:SF280">
    <property type="entry name" value="FI21844P1-RELATED"/>
    <property type="match status" value="1"/>
</dbReference>
<evidence type="ECO:0000256" key="13">
    <source>
        <dbReference type="SAM" id="Phobius"/>
    </source>
</evidence>
<evidence type="ECO:0000256" key="3">
    <source>
        <dbReference type="ARBA" id="ARBA00022448"/>
    </source>
</evidence>
<feature type="transmembrane region" description="Helical" evidence="13">
    <location>
        <begin position="399"/>
        <end position="421"/>
    </location>
</feature>
<dbReference type="SUPFAM" id="SSF103473">
    <property type="entry name" value="MFS general substrate transporter"/>
    <property type="match status" value="1"/>
</dbReference>
<dbReference type="PROSITE" id="PS50850">
    <property type="entry name" value="MFS"/>
    <property type="match status" value="1"/>
</dbReference>
<feature type="region of interest" description="Disordered" evidence="12">
    <location>
        <begin position="465"/>
        <end position="512"/>
    </location>
</feature>
<evidence type="ECO:0000256" key="8">
    <source>
        <dbReference type="ARBA" id="ARBA00023136"/>
    </source>
</evidence>
<evidence type="ECO:0000313" key="16">
    <source>
        <dbReference type="Proteomes" id="UP000410492"/>
    </source>
</evidence>
<evidence type="ECO:0000256" key="9">
    <source>
        <dbReference type="ARBA" id="ARBA00023201"/>
    </source>
</evidence>
<gene>
    <name evidence="15" type="ORF">CALMAC_LOCUS1278</name>
</gene>
<evidence type="ECO:0000256" key="5">
    <source>
        <dbReference type="ARBA" id="ARBA00022847"/>
    </source>
</evidence>
<feature type="transmembrane region" description="Helical" evidence="13">
    <location>
        <begin position="433"/>
        <end position="455"/>
    </location>
</feature>
<dbReference type="AlphaFoldDB" id="A0A653BIN5"/>
<dbReference type="GO" id="GO:0006814">
    <property type="term" value="P:sodium ion transport"/>
    <property type="evidence" value="ECO:0007669"/>
    <property type="project" value="UniProtKB-KW"/>
</dbReference>
<evidence type="ECO:0000256" key="12">
    <source>
        <dbReference type="SAM" id="MobiDB-lite"/>
    </source>
</evidence>
<feature type="transmembrane region" description="Helical" evidence="13">
    <location>
        <begin position="176"/>
        <end position="195"/>
    </location>
</feature>
<dbReference type="PANTHER" id="PTHR11662">
    <property type="entry name" value="SOLUTE CARRIER FAMILY 17"/>
    <property type="match status" value="1"/>
</dbReference>
<feature type="domain" description="Major facilitator superfamily (MFS) profile" evidence="14">
    <location>
        <begin position="37"/>
        <end position="460"/>
    </location>
</feature>
<name>A0A653BIN5_CALMS</name>
<dbReference type="InterPro" id="IPR011701">
    <property type="entry name" value="MFS"/>
</dbReference>
<protein>
    <recommendedName>
        <fullName evidence="11">Putative inorganic phosphate cotransporter</fullName>
    </recommendedName>
</protein>
<keyword evidence="4 13" id="KW-0812">Transmembrane</keyword>
<feature type="transmembrane region" description="Helical" evidence="13">
    <location>
        <begin position="341"/>
        <end position="361"/>
    </location>
</feature>
<dbReference type="Gene3D" id="1.20.1250.20">
    <property type="entry name" value="MFS general substrate transporter like domains"/>
    <property type="match status" value="2"/>
</dbReference>
<keyword evidence="3" id="KW-0813">Transport</keyword>
<dbReference type="Proteomes" id="UP000410492">
    <property type="component" value="Unassembled WGS sequence"/>
</dbReference>
<organism evidence="15 16">
    <name type="scientific">Callosobruchus maculatus</name>
    <name type="common">Southern cowpea weevil</name>
    <name type="synonym">Pulse bruchid</name>
    <dbReference type="NCBI Taxonomy" id="64391"/>
    <lineage>
        <taxon>Eukaryota</taxon>
        <taxon>Metazoa</taxon>
        <taxon>Ecdysozoa</taxon>
        <taxon>Arthropoda</taxon>
        <taxon>Hexapoda</taxon>
        <taxon>Insecta</taxon>
        <taxon>Pterygota</taxon>
        <taxon>Neoptera</taxon>
        <taxon>Endopterygota</taxon>
        <taxon>Coleoptera</taxon>
        <taxon>Polyphaga</taxon>
        <taxon>Cucujiformia</taxon>
        <taxon>Chrysomeloidea</taxon>
        <taxon>Chrysomelidae</taxon>
        <taxon>Bruchinae</taxon>
        <taxon>Bruchini</taxon>
        <taxon>Callosobruchus</taxon>
    </lineage>
</organism>
<comment type="function">
    <text evidence="10">May be an inorganic phosphate cotransporter.</text>
</comment>
<keyword evidence="5" id="KW-0769">Symport</keyword>
<evidence type="ECO:0000256" key="11">
    <source>
        <dbReference type="ARBA" id="ARBA00068450"/>
    </source>
</evidence>
<evidence type="ECO:0000256" key="2">
    <source>
        <dbReference type="ARBA" id="ARBA00008586"/>
    </source>
</evidence>
<evidence type="ECO:0000313" key="15">
    <source>
        <dbReference type="EMBL" id="VEN35353.1"/>
    </source>
</evidence>
<feature type="transmembrane region" description="Helical" evidence="13">
    <location>
        <begin position="84"/>
        <end position="104"/>
    </location>
</feature>
<sequence length="521" mass="56248">MVNSAAGAIAKSAQLDVMKTPPNVKLHIGPLFGCRHAQIILYFSLMTITYCTRTVLSVGIVAMTNNSTSTNTDIPTYHWQNQSVVLSAFFWGYVVLQIPAAMAGKKLGAKWLLVGMATVDSVSCLLVPVSAEYLGSNGVIVCRVAQGLAQGGISPMLHMLLGHWAPPSERSVMGSFAYSGSVFGNIIALPLTGLICSSCWGWPAAFFAFGALGLLWVIAWTLLGADRPGLHRGITSCEKKYIESSLGHTEHQEHKTPWRRILRSMPFWAVTVSFVGANWGSSVLQTQTPTYLYKILDYDIKSNSLLSAAPYVAMLVGSFLLSVICDWLINRQIVSRIAARKIFSTIGTILPAMSLTAIGFIPKEEATLSVVILILNGAFQSGGFCGYQVNHMDLSPNHCGVLMGITNGTTSVFSIISPLIVQFIVTDQRNQRMWMTIFITTACVYLATDLFYLIFGSADVQPWNDQGEDDSTTNSTTTAVTTCTGAPLPNVPPTKTTAAPADAQSNVSSTTDSRANLNVYI</sequence>
<comment type="similarity">
    <text evidence="2">Belongs to the major facilitator superfamily. Sodium/anion cotransporter family.</text>
</comment>
<feature type="transmembrane region" description="Helical" evidence="13">
    <location>
        <begin position="304"/>
        <end position="329"/>
    </location>
</feature>
<dbReference type="GO" id="GO:0016020">
    <property type="term" value="C:membrane"/>
    <property type="evidence" value="ECO:0007669"/>
    <property type="project" value="UniProtKB-SubCell"/>
</dbReference>
<evidence type="ECO:0000256" key="7">
    <source>
        <dbReference type="ARBA" id="ARBA00023053"/>
    </source>
</evidence>
<dbReference type="FunFam" id="1.20.1250.20:FF:000003">
    <property type="entry name" value="Solute carrier family 17 member 3"/>
    <property type="match status" value="1"/>
</dbReference>
<feature type="transmembrane region" description="Helical" evidence="13">
    <location>
        <begin position="201"/>
        <end position="223"/>
    </location>
</feature>
<dbReference type="GO" id="GO:0015293">
    <property type="term" value="F:symporter activity"/>
    <property type="evidence" value="ECO:0007669"/>
    <property type="project" value="UniProtKB-KW"/>
</dbReference>